<dbReference type="CDD" id="cd13432">
    <property type="entry name" value="LDT_IgD_like_2"/>
    <property type="match status" value="1"/>
</dbReference>
<dbReference type="PROSITE" id="PS52029">
    <property type="entry name" value="LD_TPASE"/>
    <property type="match status" value="1"/>
</dbReference>
<dbReference type="Proteomes" id="UP001596067">
    <property type="component" value="Unassembled WGS sequence"/>
</dbReference>
<dbReference type="Gene3D" id="2.40.440.10">
    <property type="entry name" value="L,D-transpeptidase catalytic domain-like"/>
    <property type="match status" value="1"/>
</dbReference>
<comment type="caution">
    <text evidence="11">The sequence shown here is derived from an EMBL/GenBank/DDBJ whole genome shotgun (WGS) entry which is preliminary data.</text>
</comment>
<dbReference type="InterPro" id="IPR005490">
    <property type="entry name" value="LD_TPept_cat_dom"/>
</dbReference>
<feature type="region of interest" description="Disordered" evidence="8">
    <location>
        <begin position="28"/>
        <end position="49"/>
    </location>
</feature>
<comment type="pathway">
    <text evidence="1 7">Cell wall biogenesis; peptidoglycan biosynthesis.</text>
</comment>
<feature type="domain" description="L,D-TPase catalytic" evidence="10">
    <location>
        <begin position="245"/>
        <end position="378"/>
    </location>
</feature>
<keyword evidence="3 7" id="KW-0133">Cell shape</keyword>
<keyword evidence="12" id="KW-1185">Reference proteome</keyword>
<dbReference type="InterPro" id="IPR050979">
    <property type="entry name" value="LD-transpeptidase"/>
</dbReference>
<keyword evidence="4 7" id="KW-0573">Peptidoglycan synthesis</keyword>
<dbReference type="SUPFAM" id="SSF141523">
    <property type="entry name" value="L,D-transpeptidase catalytic domain-like"/>
    <property type="match status" value="1"/>
</dbReference>
<evidence type="ECO:0000313" key="12">
    <source>
        <dbReference type="Proteomes" id="UP001596067"/>
    </source>
</evidence>
<evidence type="ECO:0000256" key="5">
    <source>
        <dbReference type="ARBA" id="ARBA00023315"/>
    </source>
</evidence>
<keyword evidence="5" id="KW-0012">Acyltransferase</keyword>
<evidence type="ECO:0000256" key="2">
    <source>
        <dbReference type="ARBA" id="ARBA00022679"/>
    </source>
</evidence>
<dbReference type="Gene3D" id="2.60.40.3780">
    <property type="match status" value="1"/>
</dbReference>
<dbReference type="RefSeq" id="WP_313765594.1">
    <property type="nucleotide sequence ID" value="NZ_BAAAVH010000002.1"/>
</dbReference>
<feature type="compositionally biased region" description="Gly residues" evidence="8">
    <location>
        <begin position="28"/>
        <end position="38"/>
    </location>
</feature>
<dbReference type="EMBL" id="JBHSOD010000033">
    <property type="protein sequence ID" value="MFC5887985.1"/>
    <property type="molecule type" value="Genomic_DNA"/>
</dbReference>
<evidence type="ECO:0000256" key="3">
    <source>
        <dbReference type="ARBA" id="ARBA00022960"/>
    </source>
</evidence>
<keyword evidence="2" id="KW-0808">Transferase</keyword>
<dbReference type="InterPro" id="IPR038063">
    <property type="entry name" value="Transpep_catalytic_dom"/>
</dbReference>
<evidence type="ECO:0000256" key="8">
    <source>
        <dbReference type="SAM" id="MobiDB-lite"/>
    </source>
</evidence>
<keyword evidence="9" id="KW-0732">Signal</keyword>
<organism evidence="11 12">
    <name type="scientific">Kitasatospora aburaviensis</name>
    <dbReference type="NCBI Taxonomy" id="67265"/>
    <lineage>
        <taxon>Bacteria</taxon>
        <taxon>Bacillati</taxon>
        <taxon>Actinomycetota</taxon>
        <taxon>Actinomycetes</taxon>
        <taxon>Kitasatosporales</taxon>
        <taxon>Streptomycetaceae</taxon>
        <taxon>Kitasatospora</taxon>
    </lineage>
</organism>
<feature type="chain" id="PRO_5045103104" evidence="9">
    <location>
        <begin position="28"/>
        <end position="410"/>
    </location>
</feature>
<evidence type="ECO:0000313" key="11">
    <source>
        <dbReference type="EMBL" id="MFC5887985.1"/>
    </source>
</evidence>
<dbReference type="PANTHER" id="PTHR30582">
    <property type="entry name" value="L,D-TRANSPEPTIDASE"/>
    <property type="match status" value="1"/>
</dbReference>
<reference evidence="12" key="1">
    <citation type="journal article" date="2019" name="Int. J. Syst. Evol. Microbiol.">
        <title>The Global Catalogue of Microorganisms (GCM) 10K type strain sequencing project: providing services to taxonomists for standard genome sequencing and annotation.</title>
        <authorList>
            <consortium name="The Broad Institute Genomics Platform"/>
            <consortium name="The Broad Institute Genome Sequencing Center for Infectious Disease"/>
            <person name="Wu L."/>
            <person name="Ma J."/>
        </authorList>
    </citation>
    <scope>NUCLEOTIDE SEQUENCE [LARGE SCALE GENOMIC DNA]</scope>
    <source>
        <strain evidence="12">CGMCC 4.1469</strain>
    </source>
</reference>
<evidence type="ECO:0000256" key="6">
    <source>
        <dbReference type="ARBA" id="ARBA00023316"/>
    </source>
</evidence>
<feature type="active site" description="Proton donor/acceptor" evidence="7">
    <location>
        <position position="327"/>
    </location>
</feature>
<proteinExistence type="predicted"/>
<evidence type="ECO:0000256" key="7">
    <source>
        <dbReference type="PROSITE-ProRule" id="PRU01373"/>
    </source>
</evidence>
<dbReference type="PROSITE" id="PS51257">
    <property type="entry name" value="PROKAR_LIPOPROTEIN"/>
    <property type="match status" value="1"/>
</dbReference>
<name>A0ABW1F1K5_9ACTN</name>
<dbReference type="Pfam" id="PF03734">
    <property type="entry name" value="YkuD"/>
    <property type="match status" value="1"/>
</dbReference>
<protein>
    <submittedName>
        <fullName evidence="11">Ig-like domain-containing protein</fullName>
    </submittedName>
</protein>
<evidence type="ECO:0000259" key="10">
    <source>
        <dbReference type="PROSITE" id="PS52029"/>
    </source>
</evidence>
<evidence type="ECO:0000256" key="1">
    <source>
        <dbReference type="ARBA" id="ARBA00004752"/>
    </source>
</evidence>
<dbReference type="Pfam" id="PF17964">
    <property type="entry name" value="Big_10"/>
    <property type="match status" value="1"/>
</dbReference>
<feature type="signal peptide" evidence="9">
    <location>
        <begin position="1"/>
        <end position="27"/>
    </location>
</feature>
<keyword evidence="6 7" id="KW-0961">Cell wall biogenesis/degradation</keyword>
<evidence type="ECO:0000256" key="4">
    <source>
        <dbReference type="ARBA" id="ARBA00022984"/>
    </source>
</evidence>
<dbReference type="PANTHER" id="PTHR30582:SF2">
    <property type="entry name" value="L,D-TRANSPEPTIDASE YCIB-RELATED"/>
    <property type="match status" value="1"/>
</dbReference>
<feature type="active site" description="Nucleophile" evidence="7">
    <location>
        <position position="346"/>
    </location>
</feature>
<evidence type="ECO:0000256" key="9">
    <source>
        <dbReference type="SAM" id="SignalP"/>
    </source>
</evidence>
<accession>A0ABW1F1K5</accession>
<gene>
    <name evidence="11" type="ORF">ACFP0N_23745</name>
</gene>
<dbReference type="InterPro" id="IPR041280">
    <property type="entry name" value="Big_10"/>
</dbReference>
<dbReference type="CDD" id="cd16913">
    <property type="entry name" value="YkuD_like"/>
    <property type="match status" value="1"/>
</dbReference>
<sequence>MRPRGRVWARRAGALAWCLAVLTGCTAGGGEPRGGGAPAPGRTEPPPASRAAVTALPADGARDVPPEGPVRVTAAGGRLVSVRLADARGAEVAGTISEDGSTWMPDGLLPLGSALTLDAEAEDDRGRRAVRHSAFSTVPRARTFVAFFTPDDGSTVGVGMPVSLRFSRPIANRAAVERAIAVTADPPVEVAGHWFGNDRLDFRPQKYWAPGTRVVVALRLKGVQGAPGEFGTQAKEVRFTVGRAQVSTVDLDAHTLTVRAGEGGKVVRTLKVSGGDPNHTTYRGVLVVSEKHKVTRMNSQTVGLGDEYDIKDVPHAMRLTASGTFIHGNYWADPEVFGTANTSHGCIGLADSKGGTGQDTPAGWLFEHTIAGDVLEVKASAGEVVPPQNGLNGWNLPWDRWVAGSVLDRP</sequence>
<dbReference type="Gene3D" id="2.60.40.3710">
    <property type="match status" value="1"/>
</dbReference>